<dbReference type="RefSeq" id="WP_119452893.1">
    <property type="nucleotide sequence ID" value="NZ_QWGA01000003.1"/>
</dbReference>
<gene>
    <name evidence="3" type="ORF">D1222_03835</name>
</gene>
<feature type="region of interest" description="Disordered" evidence="1">
    <location>
        <begin position="27"/>
        <end position="70"/>
    </location>
</feature>
<feature type="signal peptide" evidence="2">
    <location>
        <begin position="1"/>
        <end position="20"/>
    </location>
</feature>
<organism evidence="3 4">
    <name type="scientific">Henriciella algicola</name>
    <dbReference type="NCBI Taxonomy" id="1608422"/>
    <lineage>
        <taxon>Bacteria</taxon>
        <taxon>Pseudomonadati</taxon>
        <taxon>Pseudomonadota</taxon>
        <taxon>Alphaproteobacteria</taxon>
        <taxon>Hyphomonadales</taxon>
        <taxon>Hyphomonadaceae</taxon>
        <taxon>Henriciella</taxon>
    </lineage>
</organism>
<keyword evidence="4" id="KW-1185">Reference proteome</keyword>
<evidence type="ECO:0000256" key="2">
    <source>
        <dbReference type="SAM" id="SignalP"/>
    </source>
</evidence>
<reference evidence="3 4" key="1">
    <citation type="submission" date="2018-08" db="EMBL/GenBank/DDBJ databases">
        <title>Henriciella mobilis sp. nov., isolated from seawater.</title>
        <authorList>
            <person name="Cheng H."/>
            <person name="Wu Y.-H."/>
            <person name="Xu X.-W."/>
            <person name="Guo L.-L."/>
        </authorList>
    </citation>
    <scope>NUCLEOTIDE SEQUENCE [LARGE SCALE GENOMIC DNA]</scope>
    <source>
        <strain evidence="3 4">CCUG67844</strain>
    </source>
</reference>
<dbReference type="AlphaFoldDB" id="A0A399RN38"/>
<evidence type="ECO:0000256" key="1">
    <source>
        <dbReference type="SAM" id="MobiDB-lite"/>
    </source>
</evidence>
<dbReference type="PROSITE" id="PS51257">
    <property type="entry name" value="PROKAR_LIPOPROTEIN"/>
    <property type="match status" value="1"/>
</dbReference>
<protein>
    <submittedName>
        <fullName evidence="3">Uncharacterized protein</fullName>
    </submittedName>
</protein>
<evidence type="ECO:0000313" key="3">
    <source>
        <dbReference type="EMBL" id="RIJ31397.1"/>
    </source>
</evidence>
<sequence length="115" mass="12949">MKNFTMIAGAIGALSMAACAANPPPGPGSGGPGYYGNAGYDDGYRGPPRADRGYGDPRYDDRYGDGRYNDRYDRYDPYDARYHGQRYYDDRARRYYYIDARTGATIWVNGDLRGR</sequence>
<evidence type="ECO:0000313" key="4">
    <source>
        <dbReference type="Proteomes" id="UP000265845"/>
    </source>
</evidence>
<accession>A0A399RN38</accession>
<comment type="caution">
    <text evidence="3">The sequence shown here is derived from an EMBL/GenBank/DDBJ whole genome shotgun (WGS) entry which is preliminary data.</text>
</comment>
<dbReference type="Proteomes" id="UP000265845">
    <property type="component" value="Unassembled WGS sequence"/>
</dbReference>
<name>A0A399RN38_9PROT</name>
<feature type="compositionally biased region" description="Basic and acidic residues" evidence="1">
    <location>
        <begin position="42"/>
        <end position="70"/>
    </location>
</feature>
<feature type="chain" id="PRO_5017326428" evidence="2">
    <location>
        <begin position="21"/>
        <end position="115"/>
    </location>
</feature>
<dbReference type="EMBL" id="QWGA01000003">
    <property type="protein sequence ID" value="RIJ31397.1"/>
    <property type="molecule type" value="Genomic_DNA"/>
</dbReference>
<keyword evidence="2" id="KW-0732">Signal</keyword>
<proteinExistence type="predicted"/>